<keyword evidence="1" id="KW-0326">Glycosidase</keyword>
<dbReference type="InterPro" id="IPR003961">
    <property type="entry name" value="FN3_dom"/>
</dbReference>
<dbReference type="Pfam" id="PF00041">
    <property type="entry name" value="fn3"/>
    <property type="match status" value="1"/>
</dbReference>
<dbReference type="GO" id="GO:0030246">
    <property type="term" value="F:carbohydrate binding"/>
    <property type="evidence" value="ECO:0007669"/>
    <property type="project" value="InterPro"/>
</dbReference>
<reference evidence="6 7" key="1">
    <citation type="submission" date="2018-06" db="EMBL/GenBank/DDBJ databases">
        <title>Sphaerisporangium craniellae sp. nov., isolated from a marine sponge in the South China Sea.</title>
        <authorList>
            <person name="Li L."/>
        </authorList>
    </citation>
    <scope>NUCLEOTIDE SEQUENCE [LARGE SCALE GENOMIC DNA]</scope>
    <source>
        <strain evidence="6 7">CCTCC AA 208026</strain>
    </source>
</reference>
<dbReference type="InterPro" id="IPR005084">
    <property type="entry name" value="CBM6"/>
</dbReference>
<dbReference type="GO" id="GO:0016798">
    <property type="term" value="F:hydrolase activity, acting on glycosyl bonds"/>
    <property type="evidence" value="ECO:0007669"/>
    <property type="project" value="UniProtKB-KW"/>
</dbReference>
<dbReference type="PROSITE" id="PS51175">
    <property type="entry name" value="CBM6"/>
    <property type="match status" value="1"/>
</dbReference>
<organism evidence="6 7">
    <name type="scientific">Sphaerisporangium album</name>
    <dbReference type="NCBI Taxonomy" id="509200"/>
    <lineage>
        <taxon>Bacteria</taxon>
        <taxon>Bacillati</taxon>
        <taxon>Actinomycetota</taxon>
        <taxon>Actinomycetes</taxon>
        <taxon>Streptosporangiales</taxon>
        <taxon>Streptosporangiaceae</taxon>
        <taxon>Sphaerisporangium</taxon>
    </lineage>
</organism>
<feature type="region of interest" description="Disordered" evidence="3">
    <location>
        <begin position="120"/>
        <end position="141"/>
    </location>
</feature>
<gene>
    <name evidence="6" type="ORF">DQ384_11895</name>
</gene>
<keyword evidence="2" id="KW-0119">Carbohydrate metabolism</keyword>
<keyword evidence="1" id="KW-0378">Hydrolase</keyword>
<dbReference type="OrthoDB" id="4853133at2"/>
<evidence type="ECO:0000259" key="4">
    <source>
        <dbReference type="PROSITE" id="PS50853"/>
    </source>
</evidence>
<dbReference type="SMART" id="SM00060">
    <property type="entry name" value="FN3"/>
    <property type="match status" value="3"/>
</dbReference>
<name>A0A367FMA8_9ACTN</name>
<dbReference type="InterPro" id="IPR008979">
    <property type="entry name" value="Galactose-bd-like_sf"/>
</dbReference>
<dbReference type="Proteomes" id="UP000253094">
    <property type="component" value="Unassembled WGS sequence"/>
</dbReference>
<dbReference type="PROSITE" id="PS50853">
    <property type="entry name" value="FN3"/>
    <property type="match status" value="2"/>
</dbReference>
<dbReference type="SUPFAM" id="SSF49785">
    <property type="entry name" value="Galactose-binding domain-like"/>
    <property type="match status" value="1"/>
</dbReference>
<protein>
    <recommendedName>
        <fullName evidence="8">Fibronectin type III domain-containing protein</fullName>
    </recommendedName>
</protein>
<dbReference type="SUPFAM" id="SSF49265">
    <property type="entry name" value="Fibronectin type III"/>
    <property type="match status" value="2"/>
</dbReference>
<feature type="domain" description="CBM6" evidence="5">
    <location>
        <begin position="163"/>
        <end position="292"/>
    </location>
</feature>
<dbReference type="Gene3D" id="2.60.40.10">
    <property type="entry name" value="Immunoglobulins"/>
    <property type="match status" value="3"/>
</dbReference>
<feature type="compositionally biased region" description="Pro residues" evidence="3">
    <location>
        <begin position="402"/>
        <end position="416"/>
    </location>
</feature>
<feature type="compositionally biased region" description="Low complexity" evidence="3">
    <location>
        <begin position="385"/>
        <end position="401"/>
    </location>
</feature>
<feature type="domain" description="Fibronectin type-III" evidence="4">
    <location>
        <begin position="298"/>
        <end position="394"/>
    </location>
</feature>
<feature type="region of interest" description="Disordered" evidence="3">
    <location>
        <begin position="379"/>
        <end position="416"/>
    </location>
</feature>
<dbReference type="EMBL" id="QOIL01000005">
    <property type="protein sequence ID" value="RCG31401.1"/>
    <property type="molecule type" value="Genomic_DNA"/>
</dbReference>
<evidence type="ECO:0000313" key="6">
    <source>
        <dbReference type="EMBL" id="RCG31401.1"/>
    </source>
</evidence>
<comment type="caution">
    <text evidence="6">The sequence shown here is derived from an EMBL/GenBank/DDBJ whole genome shotgun (WGS) entry which is preliminary data.</text>
</comment>
<feature type="domain" description="Fibronectin type-III" evidence="4">
    <location>
        <begin position="43"/>
        <end position="134"/>
    </location>
</feature>
<keyword evidence="7" id="KW-1185">Reference proteome</keyword>
<dbReference type="GO" id="GO:0000272">
    <property type="term" value="P:polysaccharide catabolic process"/>
    <property type="evidence" value="ECO:0007669"/>
    <property type="project" value="UniProtKB-KW"/>
</dbReference>
<keyword evidence="2" id="KW-0624">Polysaccharide degradation</keyword>
<dbReference type="Gene3D" id="2.60.120.260">
    <property type="entry name" value="Galactose-binding domain-like"/>
    <property type="match status" value="1"/>
</dbReference>
<dbReference type="InterPro" id="IPR036116">
    <property type="entry name" value="FN3_sf"/>
</dbReference>
<sequence length="504" mass="51834">MRKPPLARTLISVLTSIALSIALGVGVAVSGGFTANAAAVPAAPGFIELEAGSDSSILVEWEAVPGATSYRIYRGTTAGGEGNTPYATVNAPADTFLDRGPLSSTLTYFYQVSAVNASGESPRTKEDASKTPPPIGTGGDVPGVTVGNSKVYYCKDALLGGFAWFQTLTGWFPSVLGSSGSTSPDKKVVDMAYAHEGTMTFNNVVVPTTGLYTVAWRYAFQGGLFPGVNNRQMGLKVNGTVITSTQSFPITGSFDTYQLSALQVRLNAGVNSITQFAVSDHGLSRVDQMIVTPATASSPAGPTNLTATPGAGSVTLTWTASASGAPTSYRIYRGTKSDGEANTPVGTVGGTTTTFTDTGLSNGKTYYYFVSAANAVGGSPNSNEVSAVPGTGPTPTATPTVTPTPTPTGTVSPPPGAPGVPFGIVITPRAGDILLQWGYQANVTWNVYRSTTPGGEGSTPYVRVTSPTYVDKAVTSGQRYYYQFTAVNGAGESARTAEVSALAQ</sequence>
<accession>A0A367FMA8</accession>
<evidence type="ECO:0000256" key="2">
    <source>
        <dbReference type="ARBA" id="ARBA00023326"/>
    </source>
</evidence>
<dbReference type="AlphaFoldDB" id="A0A367FMA8"/>
<evidence type="ECO:0000313" key="7">
    <source>
        <dbReference type="Proteomes" id="UP000253094"/>
    </source>
</evidence>
<evidence type="ECO:0000256" key="1">
    <source>
        <dbReference type="ARBA" id="ARBA00023295"/>
    </source>
</evidence>
<proteinExistence type="predicted"/>
<evidence type="ECO:0008006" key="8">
    <source>
        <dbReference type="Google" id="ProtNLM"/>
    </source>
</evidence>
<dbReference type="RefSeq" id="WP_114028779.1">
    <property type="nucleotide sequence ID" value="NZ_QOIL01000005.1"/>
</dbReference>
<evidence type="ECO:0000256" key="3">
    <source>
        <dbReference type="SAM" id="MobiDB-lite"/>
    </source>
</evidence>
<evidence type="ECO:0000259" key="5">
    <source>
        <dbReference type="PROSITE" id="PS51175"/>
    </source>
</evidence>
<dbReference type="InterPro" id="IPR013783">
    <property type="entry name" value="Ig-like_fold"/>
</dbReference>
<dbReference type="CDD" id="cd00063">
    <property type="entry name" value="FN3"/>
    <property type="match status" value="2"/>
</dbReference>